<dbReference type="Pfam" id="PF00072">
    <property type="entry name" value="Response_reg"/>
    <property type="match status" value="3"/>
</dbReference>
<evidence type="ECO:0000256" key="8">
    <source>
        <dbReference type="PROSITE-ProRule" id="PRU00169"/>
    </source>
</evidence>
<evidence type="ECO:0000256" key="5">
    <source>
        <dbReference type="ARBA" id="ARBA00022679"/>
    </source>
</evidence>
<feature type="domain" description="HAMP" evidence="14">
    <location>
        <begin position="211"/>
        <end position="263"/>
    </location>
</feature>
<reference evidence="15 16" key="1">
    <citation type="submission" date="2019-02" db="EMBL/GenBank/DDBJ databases">
        <authorList>
            <person name="Goldberg S.R."/>
            <person name="Haltli B.A."/>
            <person name="Correa H."/>
            <person name="Russell K.G."/>
        </authorList>
    </citation>
    <scope>NUCLEOTIDE SEQUENCE [LARGE SCALE GENOMIC DNA]</scope>
    <source>
        <strain evidence="15 16">JCM 16186</strain>
    </source>
</reference>
<evidence type="ECO:0000256" key="3">
    <source>
        <dbReference type="ARBA" id="ARBA00012438"/>
    </source>
</evidence>
<dbReference type="SUPFAM" id="SSF52172">
    <property type="entry name" value="CheY-like"/>
    <property type="match status" value="3"/>
</dbReference>
<dbReference type="InterPro" id="IPR003661">
    <property type="entry name" value="HisK_dim/P_dom"/>
</dbReference>
<dbReference type="PRINTS" id="PR00344">
    <property type="entry name" value="BCTRLSENSOR"/>
</dbReference>
<dbReference type="PANTHER" id="PTHR45339:SF1">
    <property type="entry name" value="HYBRID SIGNAL TRANSDUCTION HISTIDINE KINASE J"/>
    <property type="match status" value="1"/>
</dbReference>
<dbReference type="CDD" id="cd00156">
    <property type="entry name" value="REC"/>
    <property type="match status" value="1"/>
</dbReference>
<evidence type="ECO:0000259" key="14">
    <source>
        <dbReference type="PROSITE" id="PS50885"/>
    </source>
</evidence>
<dbReference type="SMART" id="SM00387">
    <property type="entry name" value="HATPase_c"/>
    <property type="match status" value="1"/>
</dbReference>
<keyword evidence="9" id="KW-0175">Coiled coil</keyword>
<organism evidence="15 16">
    <name type="scientific">Fulvivirga kasyanovii</name>
    <dbReference type="NCBI Taxonomy" id="396812"/>
    <lineage>
        <taxon>Bacteria</taxon>
        <taxon>Pseudomonadati</taxon>
        <taxon>Bacteroidota</taxon>
        <taxon>Cytophagia</taxon>
        <taxon>Cytophagales</taxon>
        <taxon>Fulvivirgaceae</taxon>
        <taxon>Fulvivirga</taxon>
    </lineage>
</organism>
<keyword evidence="16" id="KW-1185">Reference proteome</keyword>
<dbReference type="Pfam" id="PF12729">
    <property type="entry name" value="4HB_MCP_1"/>
    <property type="match status" value="1"/>
</dbReference>
<evidence type="ECO:0000256" key="6">
    <source>
        <dbReference type="ARBA" id="ARBA00022777"/>
    </source>
</evidence>
<dbReference type="InterPro" id="IPR003660">
    <property type="entry name" value="HAMP_dom"/>
</dbReference>
<dbReference type="EC" id="2.7.13.3" evidence="3"/>
<feature type="region of interest" description="Disordered" evidence="10">
    <location>
        <begin position="740"/>
        <end position="759"/>
    </location>
</feature>
<dbReference type="Proteomes" id="UP000798808">
    <property type="component" value="Unassembled WGS sequence"/>
</dbReference>
<comment type="caution">
    <text evidence="15">The sequence shown here is derived from an EMBL/GenBank/DDBJ whole genome shotgun (WGS) entry which is preliminary data.</text>
</comment>
<dbReference type="InterPro" id="IPR003018">
    <property type="entry name" value="GAF"/>
</dbReference>
<feature type="coiled-coil region" evidence="9">
    <location>
        <begin position="421"/>
        <end position="508"/>
    </location>
</feature>
<dbReference type="Pfam" id="PF00512">
    <property type="entry name" value="HisKA"/>
    <property type="match status" value="1"/>
</dbReference>
<dbReference type="SMART" id="SM00388">
    <property type="entry name" value="HisKA"/>
    <property type="match status" value="1"/>
</dbReference>
<keyword evidence="7" id="KW-0902">Two-component regulatory system</keyword>
<dbReference type="Gene3D" id="3.40.50.2300">
    <property type="match status" value="3"/>
</dbReference>
<sequence length="1172" mass="130691">MRLKIDTLGQKIGLGYTILALIITLAVGSTLWQVNNVKGVAQRITDQRVLATRMCLEIDNGINHSVAALRGYVLLKDPVLKRERQEAWNNEINSSFEQLRLLAKRKVDSVDKDKLDELQARLNQLENYQDEVETLAASDETAAIDLLQANGLKSANEIRHLVNDITNDVEFLMRRDFEAIDEEIINLSNLEYGLLGSGILLSILLGAVVSRSITRPVGSAAEVADNIAAGNLETEVNVGGTRELSNLGAALLKMRNALKDRNLQAKRHQDYSNGLNALNKVMEGNKNLKTLSLDIITFLAERHKACVGTLFLKNSDDTFYLAGSFAFKSAKRPDNVIKPGEGIAGQVAVTLKPMIVEAGKAEIMVSSSLMETPPSYVYALPLVLENEALGIIELGKFEPFTEEEQAFLTSAMETVAIAIDASIAREQIDELLAETQRQSEELQAQQEELQQSNEELEEQTVKLKEQQEELQAANEELEEQAEIVAQKNTDLETARQDIELKARQLEISSKYKSEFLANMSHELRTPLNSLLILSNDLAENRENNLTPDQVESAEVIVKSGKDLLALINDILDLSKVEAGKLSLNPTKFSITELSDSIKNNFQRMAIQKGLELKINIDEGLPQTIKTDRQRIDQIIKNLVSNALKFTHQGHVAVNFSRDAGDFMQIAVSDTGIGIPKEKQQVIFEAFQQVDGSTARKYGGTGLGLSISRELARILGGKITVSSVPGNGSKFSLIIPIEMEEPESTDTPAESPSPQTGPSSMEIIEDEYLNYPALPDERNQFKDGDHVVLIIEDDLNFARILANQSKQKGLKFLSAATGEDGLRLAEQYQPQAIILDIDLPGMNGHMVLKTLKTNPSLRHIPVHIMSVNEQTLELIKAGAVEYLTKPVSKDQLEEAFARIEDFINRKMKNLLILEDNDDLRRSIVKLIGNGDVKCFEAGTAAEALDLFKQQKIDCMVMDIGLPDINGFELIKRLEKEERKLPPIIVYTGKELTKKENDDLQQYAETIIVKGVKSEERLLDETALFLHRMVKNLPPTKQQIITDLYDQDIAFNEKKVLLVDDDMRNVWALSKILSQKGFEVLKADNGKVALSKLNDTPDVDIVLMDIMMPEMDGYECMRAIRKDERFHDLPIIALTAKSMKEDRQLCIDAGANDYITKPVDVARLISLIHIWIKK</sequence>
<dbReference type="PROSITE" id="PS50885">
    <property type="entry name" value="HAMP"/>
    <property type="match status" value="1"/>
</dbReference>
<dbReference type="Pfam" id="PF13185">
    <property type="entry name" value="GAF_2"/>
    <property type="match status" value="1"/>
</dbReference>
<dbReference type="InterPro" id="IPR001789">
    <property type="entry name" value="Sig_transdc_resp-reg_receiver"/>
</dbReference>
<accession>A0ABW9S090</accession>
<evidence type="ECO:0000313" key="15">
    <source>
        <dbReference type="EMBL" id="MTI29149.1"/>
    </source>
</evidence>
<dbReference type="InterPro" id="IPR024478">
    <property type="entry name" value="HlyB_4HB_MCP"/>
</dbReference>
<dbReference type="CDD" id="cd17546">
    <property type="entry name" value="REC_hyHK_CKI1_RcsC-like"/>
    <property type="match status" value="1"/>
</dbReference>
<protein>
    <recommendedName>
        <fullName evidence="3">histidine kinase</fullName>
        <ecNumber evidence="3">2.7.13.3</ecNumber>
    </recommendedName>
</protein>
<feature type="domain" description="Response regulatory" evidence="13">
    <location>
        <begin position="1053"/>
        <end position="1170"/>
    </location>
</feature>
<evidence type="ECO:0000259" key="13">
    <source>
        <dbReference type="PROSITE" id="PS50110"/>
    </source>
</evidence>
<dbReference type="InterPro" id="IPR036890">
    <property type="entry name" value="HATPase_C_sf"/>
</dbReference>
<feature type="domain" description="Response regulatory" evidence="13">
    <location>
        <begin position="908"/>
        <end position="1023"/>
    </location>
</feature>
<evidence type="ECO:0000256" key="2">
    <source>
        <dbReference type="ARBA" id="ARBA00004370"/>
    </source>
</evidence>
<dbReference type="SMART" id="SM00065">
    <property type="entry name" value="GAF"/>
    <property type="match status" value="1"/>
</dbReference>
<dbReference type="InterPro" id="IPR036097">
    <property type="entry name" value="HisK_dim/P_sf"/>
</dbReference>
<dbReference type="InterPro" id="IPR029016">
    <property type="entry name" value="GAF-like_dom_sf"/>
</dbReference>
<feature type="modified residue" description="4-aspartylphosphate" evidence="8">
    <location>
        <position position="1103"/>
    </location>
</feature>
<keyword evidence="6" id="KW-0418">Kinase</keyword>
<evidence type="ECO:0000259" key="12">
    <source>
        <dbReference type="PROSITE" id="PS50109"/>
    </source>
</evidence>
<dbReference type="InterPro" id="IPR011006">
    <property type="entry name" value="CheY-like_superfamily"/>
</dbReference>
<dbReference type="SMART" id="SM00448">
    <property type="entry name" value="REC"/>
    <property type="match status" value="3"/>
</dbReference>
<keyword evidence="11" id="KW-0812">Transmembrane</keyword>
<dbReference type="InterPro" id="IPR005467">
    <property type="entry name" value="His_kinase_dom"/>
</dbReference>
<dbReference type="Gene3D" id="6.10.340.10">
    <property type="match status" value="1"/>
</dbReference>
<dbReference type="SUPFAM" id="SSF158472">
    <property type="entry name" value="HAMP domain-like"/>
    <property type="match status" value="1"/>
</dbReference>
<feature type="domain" description="Histidine kinase" evidence="12">
    <location>
        <begin position="518"/>
        <end position="738"/>
    </location>
</feature>
<dbReference type="RefSeq" id="WP_155177364.1">
    <property type="nucleotide sequence ID" value="NZ_BAAAFL010000022.1"/>
</dbReference>
<dbReference type="CDD" id="cd00082">
    <property type="entry name" value="HisKA"/>
    <property type="match status" value="1"/>
</dbReference>
<evidence type="ECO:0000256" key="7">
    <source>
        <dbReference type="ARBA" id="ARBA00023012"/>
    </source>
</evidence>
<evidence type="ECO:0000313" key="16">
    <source>
        <dbReference type="Proteomes" id="UP000798808"/>
    </source>
</evidence>
<dbReference type="SUPFAM" id="SSF55781">
    <property type="entry name" value="GAF domain-like"/>
    <property type="match status" value="1"/>
</dbReference>
<dbReference type="SUPFAM" id="SSF55874">
    <property type="entry name" value="ATPase domain of HSP90 chaperone/DNA topoisomerase II/histidine kinase"/>
    <property type="match status" value="1"/>
</dbReference>
<feature type="domain" description="Response regulatory" evidence="13">
    <location>
        <begin position="786"/>
        <end position="899"/>
    </location>
</feature>
<gene>
    <name evidence="15" type="ORF">E1163_29580</name>
</gene>
<evidence type="ECO:0000256" key="1">
    <source>
        <dbReference type="ARBA" id="ARBA00000085"/>
    </source>
</evidence>
<dbReference type="Gene3D" id="3.30.450.40">
    <property type="match status" value="1"/>
</dbReference>
<dbReference type="EMBL" id="SMLW01000679">
    <property type="protein sequence ID" value="MTI29149.1"/>
    <property type="molecule type" value="Genomic_DNA"/>
</dbReference>
<dbReference type="PROSITE" id="PS50110">
    <property type="entry name" value="RESPONSE_REGULATORY"/>
    <property type="match status" value="3"/>
</dbReference>
<dbReference type="CDD" id="cd06225">
    <property type="entry name" value="HAMP"/>
    <property type="match status" value="1"/>
</dbReference>
<dbReference type="PROSITE" id="PS50109">
    <property type="entry name" value="HIS_KIN"/>
    <property type="match status" value="1"/>
</dbReference>
<dbReference type="InterPro" id="IPR003594">
    <property type="entry name" value="HATPase_dom"/>
</dbReference>
<keyword evidence="11" id="KW-1133">Transmembrane helix</keyword>
<feature type="transmembrane region" description="Helical" evidence="11">
    <location>
        <begin position="12"/>
        <end position="32"/>
    </location>
</feature>
<evidence type="ECO:0000256" key="4">
    <source>
        <dbReference type="ARBA" id="ARBA00022553"/>
    </source>
</evidence>
<feature type="compositionally biased region" description="Polar residues" evidence="10">
    <location>
        <begin position="744"/>
        <end position="758"/>
    </location>
</feature>
<dbReference type="InterPro" id="IPR004358">
    <property type="entry name" value="Sig_transdc_His_kin-like_C"/>
</dbReference>
<evidence type="ECO:0000256" key="11">
    <source>
        <dbReference type="SAM" id="Phobius"/>
    </source>
</evidence>
<comment type="catalytic activity">
    <reaction evidence="1">
        <text>ATP + protein L-histidine = ADP + protein N-phospho-L-histidine.</text>
        <dbReference type="EC" id="2.7.13.3"/>
    </reaction>
</comment>
<dbReference type="Pfam" id="PF02518">
    <property type="entry name" value="HATPase_c"/>
    <property type="match status" value="1"/>
</dbReference>
<evidence type="ECO:0000256" key="10">
    <source>
        <dbReference type="SAM" id="MobiDB-lite"/>
    </source>
</evidence>
<dbReference type="SMART" id="SM00304">
    <property type="entry name" value="HAMP"/>
    <property type="match status" value="1"/>
</dbReference>
<dbReference type="CDD" id="cd16922">
    <property type="entry name" value="HATPase_EvgS-ArcB-TorS-like"/>
    <property type="match status" value="1"/>
</dbReference>
<proteinExistence type="predicted"/>
<keyword evidence="5" id="KW-0808">Transferase</keyword>
<dbReference type="Pfam" id="PF00672">
    <property type="entry name" value="HAMP"/>
    <property type="match status" value="1"/>
</dbReference>
<evidence type="ECO:0000256" key="9">
    <source>
        <dbReference type="SAM" id="Coils"/>
    </source>
</evidence>
<keyword evidence="4 8" id="KW-0597">Phosphoprotein</keyword>
<dbReference type="Gene3D" id="3.30.565.10">
    <property type="entry name" value="Histidine kinase-like ATPase, C-terminal domain"/>
    <property type="match status" value="1"/>
</dbReference>
<keyword evidence="11" id="KW-0472">Membrane</keyword>
<dbReference type="Gene3D" id="1.10.287.130">
    <property type="match status" value="1"/>
</dbReference>
<name>A0ABW9S090_9BACT</name>
<feature type="modified residue" description="4-aspartylphosphate" evidence="8">
    <location>
        <position position="835"/>
    </location>
</feature>
<feature type="modified residue" description="4-aspartylphosphate" evidence="8">
    <location>
        <position position="957"/>
    </location>
</feature>
<dbReference type="SUPFAM" id="SSF47384">
    <property type="entry name" value="Homodimeric domain of signal transducing histidine kinase"/>
    <property type="match status" value="1"/>
</dbReference>
<comment type="subcellular location">
    <subcellularLocation>
        <location evidence="2">Membrane</location>
    </subcellularLocation>
</comment>
<dbReference type="PANTHER" id="PTHR45339">
    <property type="entry name" value="HYBRID SIGNAL TRANSDUCTION HISTIDINE KINASE J"/>
    <property type="match status" value="1"/>
</dbReference>